<organism evidence="1">
    <name type="scientific">Grammatophora oceanica</name>
    <dbReference type="NCBI Taxonomy" id="210454"/>
    <lineage>
        <taxon>Eukaryota</taxon>
        <taxon>Sar</taxon>
        <taxon>Stramenopiles</taxon>
        <taxon>Ochrophyta</taxon>
        <taxon>Bacillariophyta</taxon>
        <taxon>Fragilariophyceae</taxon>
        <taxon>Fragilariophycidae</taxon>
        <taxon>Rhabdonematales</taxon>
        <taxon>Grammatophoraceae</taxon>
        <taxon>Grammatophora</taxon>
    </lineage>
</organism>
<proteinExistence type="predicted"/>
<evidence type="ECO:0000313" key="1">
    <source>
        <dbReference type="EMBL" id="CAD9310502.1"/>
    </source>
</evidence>
<dbReference type="AlphaFoldDB" id="A0A7S1VUJ3"/>
<gene>
    <name evidence="1" type="ORF">GOCE00092_LOCUS26545</name>
</gene>
<protein>
    <submittedName>
        <fullName evidence="1">Uncharacterized protein</fullName>
    </submittedName>
</protein>
<accession>A0A7S1VUJ3</accession>
<dbReference type="EMBL" id="HBGK01050453">
    <property type="protein sequence ID" value="CAD9310502.1"/>
    <property type="molecule type" value="Transcribed_RNA"/>
</dbReference>
<name>A0A7S1VUJ3_9STRA</name>
<reference evidence="1" key="1">
    <citation type="submission" date="2021-01" db="EMBL/GenBank/DDBJ databases">
        <authorList>
            <person name="Corre E."/>
            <person name="Pelletier E."/>
            <person name="Niang G."/>
            <person name="Scheremetjew M."/>
            <person name="Finn R."/>
            <person name="Kale V."/>
            <person name="Holt S."/>
            <person name="Cochrane G."/>
            <person name="Meng A."/>
            <person name="Brown T."/>
            <person name="Cohen L."/>
        </authorList>
    </citation>
    <scope>NUCLEOTIDE SEQUENCE</scope>
    <source>
        <strain evidence="1">CCMP 410</strain>
    </source>
</reference>
<sequence length="130" mass="14944">MVSSWNGRVSNNFELRIKEHHLCTSFIRHKNINGAAHLLFSPLCARTELPPAFNHTSIHLSTSLSTPKLCDDNDPTKNRCLCFDCPRRFSDEKQRIPIGFCFASPNRTDFRQQTRTSLLDRLVVEKQKGD</sequence>